<dbReference type="Gene3D" id="3.40.50.410">
    <property type="entry name" value="von Willebrand factor, type A domain"/>
    <property type="match status" value="8"/>
</dbReference>
<organism evidence="4 5">
    <name type="scientific">Strongyloides stercoralis</name>
    <name type="common">Threadworm</name>
    <dbReference type="NCBI Taxonomy" id="6248"/>
    <lineage>
        <taxon>Eukaryota</taxon>
        <taxon>Metazoa</taxon>
        <taxon>Ecdysozoa</taxon>
        <taxon>Nematoda</taxon>
        <taxon>Chromadorea</taxon>
        <taxon>Rhabditida</taxon>
        <taxon>Tylenchina</taxon>
        <taxon>Panagrolaimomorpha</taxon>
        <taxon>Strongyloidoidea</taxon>
        <taxon>Strongyloididae</taxon>
        <taxon>Strongyloides</taxon>
    </lineage>
</organism>
<dbReference type="PANTHER" id="PTHR24020">
    <property type="entry name" value="COLLAGEN ALPHA"/>
    <property type="match status" value="1"/>
</dbReference>
<dbReference type="SMART" id="SM00327">
    <property type="entry name" value="VWA"/>
    <property type="match status" value="8"/>
</dbReference>
<feature type="chain" id="PRO_5042152177" evidence="2">
    <location>
        <begin position="29"/>
        <end position="2390"/>
    </location>
</feature>
<evidence type="ECO:0000256" key="2">
    <source>
        <dbReference type="SAM" id="SignalP"/>
    </source>
</evidence>
<feature type="region of interest" description="Disordered" evidence="1">
    <location>
        <begin position="769"/>
        <end position="791"/>
    </location>
</feature>
<dbReference type="CDD" id="cd00198">
    <property type="entry name" value="vWFA"/>
    <property type="match status" value="4"/>
</dbReference>
<protein>
    <submittedName>
        <fullName evidence="5">VWFA domain-containing protein</fullName>
    </submittedName>
</protein>
<feature type="compositionally biased region" description="Basic and acidic residues" evidence="1">
    <location>
        <begin position="992"/>
        <end position="1001"/>
    </location>
</feature>
<feature type="region of interest" description="Disordered" evidence="1">
    <location>
        <begin position="1599"/>
        <end position="1620"/>
    </location>
</feature>
<name>A0AAF5D605_STRER</name>
<dbReference type="WBParaSite" id="TCONS_00007280.p1">
    <property type="protein sequence ID" value="TCONS_00007280.p1"/>
    <property type="gene ID" value="XLOC_005319"/>
</dbReference>
<dbReference type="InterPro" id="IPR050525">
    <property type="entry name" value="ECM_Assembly_Org"/>
</dbReference>
<evidence type="ECO:0000313" key="5">
    <source>
        <dbReference type="WBParaSite" id="TCONS_00007280.p1"/>
    </source>
</evidence>
<accession>A0AAF5D605</accession>
<feature type="domain" description="VWFA" evidence="3">
    <location>
        <begin position="1068"/>
        <end position="1244"/>
    </location>
</feature>
<proteinExistence type="predicted"/>
<dbReference type="Pfam" id="PF00092">
    <property type="entry name" value="VWA"/>
    <property type="match status" value="8"/>
</dbReference>
<feature type="domain" description="VWFA" evidence="3">
    <location>
        <begin position="2212"/>
        <end position="2386"/>
    </location>
</feature>
<keyword evidence="2" id="KW-0732">Signal</keyword>
<dbReference type="InterPro" id="IPR036465">
    <property type="entry name" value="vWFA_dom_sf"/>
</dbReference>
<feature type="region of interest" description="Disordered" evidence="1">
    <location>
        <begin position="959"/>
        <end position="1013"/>
    </location>
</feature>
<dbReference type="PANTHER" id="PTHR24020:SF84">
    <property type="entry name" value="VWFA DOMAIN-CONTAINING PROTEIN"/>
    <property type="match status" value="1"/>
</dbReference>
<reference evidence="5" key="1">
    <citation type="submission" date="2024-02" db="UniProtKB">
        <authorList>
            <consortium name="WormBaseParasite"/>
        </authorList>
    </citation>
    <scope>IDENTIFICATION</scope>
</reference>
<keyword evidence="4" id="KW-1185">Reference proteome</keyword>
<dbReference type="AlphaFoldDB" id="A0AAF5D605"/>
<dbReference type="InterPro" id="IPR002035">
    <property type="entry name" value="VWF_A"/>
</dbReference>
<feature type="domain" description="VWFA" evidence="3">
    <location>
        <begin position="56"/>
        <end position="232"/>
    </location>
</feature>
<feature type="compositionally biased region" description="Basic and acidic residues" evidence="1">
    <location>
        <begin position="1599"/>
        <end position="1617"/>
    </location>
</feature>
<evidence type="ECO:0000259" key="3">
    <source>
        <dbReference type="PROSITE" id="PS50234"/>
    </source>
</evidence>
<feature type="signal peptide" evidence="2">
    <location>
        <begin position="1"/>
        <end position="28"/>
    </location>
</feature>
<feature type="domain" description="VWFA" evidence="3">
    <location>
        <begin position="1691"/>
        <end position="1864"/>
    </location>
</feature>
<dbReference type="Proteomes" id="UP000035681">
    <property type="component" value="Unplaced"/>
</dbReference>
<feature type="domain" description="VWFA" evidence="3">
    <location>
        <begin position="1346"/>
        <end position="1520"/>
    </location>
</feature>
<dbReference type="PROSITE" id="PS50234">
    <property type="entry name" value="VWFA"/>
    <property type="match status" value="8"/>
</dbReference>
<feature type="domain" description="VWFA" evidence="3">
    <location>
        <begin position="543"/>
        <end position="717"/>
    </location>
</feature>
<evidence type="ECO:0000313" key="4">
    <source>
        <dbReference type="Proteomes" id="UP000035681"/>
    </source>
</evidence>
<dbReference type="SUPFAM" id="SSF53300">
    <property type="entry name" value="vWA-like"/>
    <property type="match status" value="8"/>
</dbReference>
<sequence>MEIIFILDRRILIRILLVLLFILTLSKGEEVKFNEWVKEKDSIDGKGGCSPTLPIQVVFLIDITNHNVTCFEEQKEKLIKTLDFIQLAGNGRNISIGLVAFHRRPILIIDLNSKSSYRDRDIRRQIKNIKPRKRTIDPYPAGGMEYAKDMFMKSYISNAKRLIVLGHNGNSNDLMSDTLNIKNNLEKLKVDIFVVTGGDHIRSENLIYYVESERRILRESFESYSLEIENSLDYCEEDFGLQVLEMEKKKKYRIINRKMFASKIKNLDKLNLDDGKFKCDSENVDLIILLDTTGISKNNFENEKKMVLDLIGRLHEDLFDSEVLQIAIISFCDIPTIHLPFNLGKNKKQDILKAIENIEFTGNSTLISEGINVAVEEFNRSLRRKTKQFLVLISDGHGKEYWHKVKSTSKKLNEYGYEVYAASNSNNYNAIELRMYTGGNKDRVFVGRRVKNFINQLLNDMDKCFSNSPNIKLQAELNRGLTSTKPTTTTVVTTTETTTTTTTTLPPTTTTIETTTELSLAVILERGIGKFVGNADCKQDAVDIMIILDVSTSITDVFDRQKQVILDLLQIPNEKDFKNRIRVGLVTFNHEAKLIFHLEKYKNKEDILSSIVKIKHTGGQTSLLSGVERAMQELITYKKESKTKLVTLIISDGNSRDNWYSVVRGGKKLRDLGCVVYSVTASDYYHFNELKEYAGSSDRVFTNGYTPKFIKMASEFLFGCTIDEDDFVKEKNFQEVSLINTNENSLKSKNKGIFNEKINKTTIVKENNNKISNEKKEDKDTNDDDDVFDFTNAPLNNRQRLTSISGKEDFLNEGSGEEIVHPIEGHLIEESSGEEIENTSKQDNIKIVESSNEKIDINTHLEVRTTQNPIDKKVNNKQETLTKNQIDSRHETFIKLSKKFNITETETSDDEEGKANLRGQTIFGQSKNISRERLNKFASERHDEYDESVEELSKVDTNDSAFGKGKERQPVGGVIDNENKENLNINNNNKNRKLEGVHDKNIPPNTSTNNDKNKLINTDKEQFLTVESSAIEIIEKNNDTETEKEIFNTNNTLNLSKLKTLKSGCKIDLLFVIDSSQSVDNSFEKQIQLAIDLIKQIPSQDFEDRIKVGALAFTSTCQTQFEIGQYKNKKDIMEELIKIKHLGGSTSVVSGLKRAIKTFKRDGRRDALQIIILLSDGNSFDNWRDVIKTASSLRKIDSTLFAISLSQNYYLSELELYAGNKWYVYVDGRIRQFLSDAETIIQRCTGPTIPKENSKIIKESNESVVKENNVTVIKNTTILSITNNKKNETKEDFDLTNLPVIKNIETVHEIRNEETINLRVNKPSLISNKITNSPQNDQECSNDLVDLIILLDVSASIVKEFYEEKNFVSDLIKVLPGQNFEYRFRTSLITFNKNAKKILSLGEEKTRNDILYEIDRIMQASGATSLTSAVRMALEDVRSYKRPTSRLVTVIVSDGNSQDEWDDVLRMSKELKNTIGKDIYAVTLSQKYYYEELKEYTGNDNNIFVDEKINNFMRGVGQIILGCKENPNPLITMAPEETVQPTPPTTDVVEGGRKFTTIKSRISTVSDIRFPGFIDNEDGENKTLARKINNNNPLIISKEEDKAEEVTKEENDNEKGKTTTKSLPIKDKRIFSAEVIERETGKVGRIVDEVKDFKAKDAQINYDTRNAISFGVSSHETKEANNLKCHYKKMDIIVILDASSSRKEVFDAQRELTLSLIEKLPISKENNDVALGIISFTSQAFLREPLSIGKSKDELRRVVENIEYIGGSTATSEGILLAISEIELKRRNDAFQVVVLMNDGMSQDDWSIVESTATKLHSTGAHVVGVAMGNDVDYRELNLYVSEKENMFKDNQTEAFLNSITNLLDNGVKDECHKYESIIQSVSQILMSNDDNNTSFTSSPSYTNPESNGKKKQIITNYSFNFSNFKSQKYFNDDNIKSKMVDLSNLQEIHEENTESCSLPDIDLVVIFDTAAPPNSTESDMVQQNRYLLTDLIGSLPVNNRLKMSIITFEGSPTIIHEFSNEQDKKHLYMACERIVPKDGTPSYSKAIDGAYEYYVSKRRPTARGMFLIVGDGKTPDEIESRSFSANTIRRDKNLNCYALHSGVNMDRKGLKRYTGDENKIYDFKRNTEFMDLLIKKIKAGDSENCRRAKAVLNKNDTTINDQIYLTLKEKYPKNSSLKDTAIEKLDDILVTKSDKLPIEKEKIDDESCLVDLMLLIDTSTSVKSVFRKVLNVASNIVNKLKVGENNAHVSIIQISSDAETKVTWKFNSPQNKTLIIRSIINTKYRGGPSSIYKGLKIASNEYKLDNGARINKATPVAVIFSDGFDHNNLVESSNLLREVIPNVYAITITDEFPYNLPELEKITDNPNRVFTSENLNDFFSIFKQYTVNC</sequence>
<feature type="domain" description="VWFA" evidence="3">
    <location>
        <begin position="285"/>
        <end position="461"/>
    </location>
</feature>
<dbReference type="CDD" id="cd01450">
    <property type="entry name" value="vWFA_subfamily_ECM"/>
    <property type="match status" value="3"/>
</dbReference>
<feature type="domain" description="VWFA" evidence="3">
    <location>
        <begin position="1963"/>
        <end position="2138"/>
    </location>
</feature>
<evidence type="ECO:0000256" key="1">
    <source>
        <dbReference type="SAM" id="MobiDB-lite"/>
    </source>
</evidence>